<dbReference type="InterPro" id="IPR040676">
    <property type="entry name" value="DUF5641"/>
</dbReference>
<dbReference type="AlphaFoldDB" id="A0A4Y2B119"/>
<evidence type="ECO:0000313" key="2">
    <source>
        <dbReference type="EMBL" id="GBL86031.1"/>
    </source>
</evidence>
<reference evidence="2 3" key="1">
    <citation type="journal article" date="2019" name="Sci. Rep.">
        <title>Orb-weaving spider Araneus ventricosus genome elucidates the spidroin gene catalogue.</title>
        <authorList>
            <person name="Kono N."/>
            <person name="Nakamura H."/>
            <person name="Ohtoshi R."/>
            <person name="Moran D.A.P."/>
            <person name="Shinohara A."/>
            <person name="Yoshida Y."/>
            <person name="Fujiwara M."/>
            <person name="Mori M."/>
            <person name="Tomita M."/>
            <person name="Arakawa K."/>
        </authorList>
    </citation>
    <scope>NUCLEOTIDE SEQUENCE [LARGE SCALE GENOMIC DNA]</scope>
</reference>
<keyword evidence="3" id="KW-1185">Reference proteome</keyword>
<protein>
    <recommendedName>
        <fullName evidence="1">DUF5641 domain-containing protein</fullName>
    </recommendedName>
</protein>
<evidence type="ECO:0000313" key="3">
    <source>
        <dbReference type="Proteomes" id="UP000499080"/>
    </source>
</evidence>
<feature type="domain" description="DUF5641" evidence="1">
    <location>
        <begin position="11"/>
        <end position="77"/>
    </location>
</feature>
<proteinExistence type="predicted"/>
<dbReference type="Proteomes" id="UP000499080">
    <property type="component" value="Unassembled WGS sequence"/>
</dbReference>
<evidence type="ECO:0000259" key="1">
    <source>
        <dbReference type="Pfam" id="PF18701"/>
    </source>
</evidence>
<dbReference type="EMBL" id="BGPR01000046">
    <property type="protein sequence ID" value="GBL86031.1"/>
    <property type="molecule type" value="Genomic_DNA"/>
</dbReference>
<comment type="caution">
    <text evidence="2">The sequence shown here is derived from an EMBL/GenBank/DDBJ whole genome shotgun (WGS) entry which is preliminary data.</text>
</comment>
<dbReference type="Pfam" id="PF18701">
    <property type="entry name" value="DUF5641"/>
    <property type="match status" value="1"/>
</dbReference>
<name>A0A4Y2B119_ARAVE</name>
<organism evidence="2 3">
    <name type="scientific">Araneus ventricosus</name>
    <name type="common">Orbweaver spider</name>
    <name type="synonym">Epeira ventricosa</name>
    <dbReference type="NCBI Taxonomy" id="182803"/>
    <lineage>
        <taxon>Eukaryota</taxon>
        <taxon>Metazoa</taxon>
        <taxon>Ecdysozoa</taxon>
        <taxon>Arthropoda</taxon>
        <taxon>Chelicerata</taxon>
        <taxon>Arachnida</taxon>
        <taxon>Araneae</taxon>
        <taxon>Araneomorphae</taxon>
        <taxon>Entelegynae</taxon>
        <taxon>Araneoidea</taxon>
        <taxon>Araneidae</taxon>
        <taxon>Araneus</taxon>
    </lineage>
</organism>
<accession>A0A4Y2B119</accession>
<sequence>MVQRILASSTASSKMGFTERDLQVDDLVLVQDPVSSPLHWILGRIVKTFPGQDARTRVVAVRTRDGEITRSISKISLILPGREDVQFPQEKSPQRPPPP</sequence>
<gene>
    <name evidence="2" type="ORF">AVEN_89087_1</name>
</gene>